<dbReference type="AlphaFoldDB" id="A0A0C1YA92"/>
<evidence type="ECO:0000313" key="2">
    <source>
        <dbReference type="EMBL" id="KIF83878.1"/>
    </source>
</evidence>
<comment type="caution">
    <text evidence="2">The sequence shown here is derived from an EMBL/GenBank/DDBJ whole genome shotgun (WGS) entry which is preliminary data.</text>
</comment>
<evidence type="ECO:0000259" key="1">
    <source>
        <dbReference type="Pfam" id="PF00535"/>
    </source>
</evidence>
<protein>
    <recommendedName>
        <fullName evidence="1">Glycosyltransferase 2-like domain-containing protein</fullName>
    </recommendedName>
</protein>
<sequence length="224" mass="25547">MQDCQDFECIFVDGGSTDGTLERIRAVPRPYRLLENVGGGISRAMNAGLEAARGDIIAHLHSDDFYVRPDVLSMVARQLETSGNEWLFGRAMPVKHGILQQENFVAPRFTYEALVRANFIPHPSTFVRRRLFARAGRFNAELKYAMDYELWLRLARLAQPLQLDIPLAAMREHDGSLTTREWLAAMQEALQVRLAFTDQGMAARSMHYLRYLVRHRRAIRAGAT</sequence>
<dbReference type="InterPro" id="IPR001173">
    <property type="entry name" value="Glyco_trans_2-like"/>
</dbReference>
<dbReference type="PANTHER" id="PTHR43685">
    <property type="entry name" value="GLYCOSYLTRANSFERASE"/>
    <property type="match status" value="1"/>
</dbReference>
<dbReference type="InterPro" id="IPR029044">
    <property type="entry name" value="Nucleotide-diphossugar_trans"/>
</dbReference>
<reference evidence="2 3" key="1">
    <citation type="submission" date="2014-12" db="EMBL/GenBank/DDBJ databases">
        <title>Denitrispirillum autotrophicum gen. nov., sp. nov., Denitrifying, Facultatively Autotrophic Bacteria Isolated from Rice Paddy Soil.</title>
        <authorList>
            <person name="Ishii S."/>
            <person name="Ashida N."/>
            <person name="Ohno H."/>
            <person name="Otsuka S."/>
            <person name="Yokota A."/>
            <person name="Senoo K."/>
        </authorList>
    </citation>
    <scope>NUCLEOTIDE SEQUENCE [LARGE SCALE GENOMIC DNA]</scope>
    <source>
        <strain evidence="2 3">TSA66</strain>
    </source>
</reference>
<feature type="domain" description="Glycosyltransferase 2-like" evidence="1">
    <location>
        <begin position="2"/>
        <end position="84"/>
    </location>
</feature>
<dbReference type="SUPFAM" id="SSF53448">
    <property type="entry name" value="Nucleotide-diphospho-sugar transferases"/>
    <property type="match status" value="1"/>
</dbReference>
<dbReference type="PANTHER" id="PTHR43685:SF11">
    <property type="entry name" value="GLYCOSYLTRANSFERASE TAGX-RELATED"/>
    <property type="match status" value="1"/>
</dbReference>
<dbReference type="InterPro" id="IPR050834">
    <property type="entry name" value="Glycosyltransf_2"/>
</dbReference>
<name>A0A0C1YA92_9BURK</name>
<gene>
    <name evidence="2" type="ORF">TSA66_20390</name>
</gene>
<dbReference type="Gene3D" id="3.90.550.10">
    <property type="entry name" value="Spore Coat Polysaccharide Biosynthesis Protein SpsA, Chain A"/>
    <property type="match status" value="1"/>
</dbReference>
<proteinExistence type="predicted"/>
<organism evidence="2 3">
    <name type="scientific">Noviherbaspirillum autotrophicum</name>
    <dbReference type="NCBI Taxonomy" id="709839"/>
    <lineage>
        <taxon>Bacteria</taxon>
        <taxon>Pseudomonadati</taxon>
        <taxon>Pseudomonadota</taxon>
        <taxon>Betaproteobacteria</taxon>
        <taxon>Burkholderiales</taxon>
        <taxon>Oxalobacteraceae</taxon>
        <taxon>Noviherbaspirillum</taxon>
    </lineage>
</organism>
<keyword evidence="3" id="KW-1185">Reference proteome</keyword>
<dbReference type="Proteomes" id="UP000031572">
    <property type="component" value="Unassembled WGS sequence"/>
</dbReference>
<dbReference type="STRING" id="709839.TSA66_20390"/>
<dbReference type="Pfam" id="PF00535">
    <property type="entry name" value="Glycos_transf_2"/>
    <property type="match status" value="1"/>
</dbReference>
<dbReference type="EMBL" id="JWJG01000028">
    <property type="protein sequence ID" value="KIF83878.1"/>
    <property type="molecule type" value="Genomic_DNA"/>
</dbReference>
<evidence type="ECO:0000313" key="3">
    <source>
        <dbReference type="Proteomes" id="UP000031572"/>
    </source>
</evidence>
<accession>A0A0C1YA92</accession>